<dbReference type="RefSeq" id="WP_167073399.1">
    <property type="nucleotide sequence ID" value="NZ_JAAOZC010000005.1"/>
</dbReference>
<dbReference type="Proteomes" id="UP000727456">
    <property type="component" value="Unassembled WGS sequence"/>
</dbReference>
<organism evidence="1 2">
    <name type="scientific">Sphingomonas vulcanisoli</name>
    <dbReference type="NCBI Taxonomy" id="1658060"/>
    <lineage>
        <taxon>Bacteria</taxon>
        <taxon>Pseudomonadati</taxon>
        <taxon>Pseudomonadota</taxon>
        <taxon>Alphaproteobacteria</taxon>
        <taxon>Sphingomonadales</taxon>
        <taxon>Sphingomonadaceae</taxon>
        <taxon>Sphingomonas</taxon>
    </lineage>
</organism>
<proteinExistence type="predicted"/>
<name>A0ABX0TY42_9SPHN</name>
<keyword evidence="2" id="KW-1185">Reference proteome</keyword>
<sequence length="87" mass="9681">MTVDASDRERLLDARIDKLTQALMYVAGELWTARDRQAVLERILIEGQTIAPGSVDSHRPDAALAEALTAERETFVARILDYLAPDN</sequence>
<evidence type="ECO:0000313" key="1">
    <source>
        <dbReference type="EMBL" id="NIJ08546.1"/>
    </source>
</evidence>
<protein>
    <submittedName>
        <fullName evidence="1">Uncharacterized protein</fullName>
    </submittedName>
</protein>
<evidence type="ECO:0000313" key="2">
    <source>
        <dbReference type="Proteomes" id="UP000727456"/>
    </source>
</evidence>
<comment type="caution">
    <text evidence="1">The sequence shown here is derived from an EMBL/GenBank/DDBJ whole genome shotgun (WGS) entry which is preliminary data.</text>
</comment>
<gene>
    <name evidence="1" type="ORF">FHS31_002167</name>
</gene>
<dbReference type="EMBL" id="JAAOZC010000005">
    <property type="protein sequence ID" value="NIJ08546.1"/>
    <property type="molecule type" value="Genomic_DNA"/>
</dbReference>
<reference evidence="1 2" key="1">
    <citation type="submission" date="2020-03" db="EMBL/GenBank/DDBJ databases">
        <title>Genomic Encyclopedia of Type Strains, Phase III (KMG-III): the genomes of soil and plant-associated and newly described type strains.</title>
        <authorList>
            <person name="Whitman W."/>
        </authorList>
    </citation>
    <scope>NUCLEOTIDE SEQUENCE [LARGE SCALE GENOMIC DNA]</scope>
    <source>
        <strain evidence="1 2">CECT 8804</strain>
    </source>
</reference>
<accession>A0ABX0TY42</accession>